<name>A0AA36BRF1_OCTVU</name>
<evidence type="ECO:0000313" key="3">
    <source>
        <dbReference type="EMBL" id="CAI9738347.1"/>
    </source>
</evidence>
<dbReference type="InterPro" id="IPR019734">
    <property type="entry name" value="TPR_rpt"/>
</dbReference>
<dbReference type="PROSITE" id="PS50005">
    <property type="entry name" value="TPR"/>
    <property type="match status" value="1"/>
</dbReference>
<feature type="compositionally biased region" description="Basic and acidic residues" evidence="2">
    <location>
        <begin position="319"/>
        <end position="329"/>
    </location>
</feature>
<dbReference type="PANTHER" id="PTHR15175:SF0">
    <property type="entry name" value="SH3 DOMAIN-CONTAINING PROTEIN C23A1.17"/>
    <property type="match status" value="1"/>
</dbReference>
<dbReference type="Gene3D" id="1.25.40.10">
    <property type="entry name" value="Tetratricopeptide repeat domain"/>
    <property type="match status" value="1"/>
</dbReference>
<keyword evidence="1" id="KW-0802">TPR repeat</keyword>
<dbReference type="AlphaFoldDB" id="A0AA36BRF1"/>
<accession>A0AA36BRF1</accession>
<evidence type="ECO:0000313" key="4">
    <source>
        <dbReference type="Proteomes" id="UP001162480"/>
    </source>
</evidence>
<sequence length="389" mass="43985">MSSSIPLKEFAEVWSSAANLYDKGKFLEAAQQFETVAADSTAKISYNLGCIYLKLKQHEKSLENFQKAVTKDTHFVAAYVQMAAIYLEYNICDAAIKCYEVAIHLMGNKKYINYRPLGLNLILYLTEALHNQAVAESKVDNWKQVEILINMAISAQQEDKFNNKLKISLQAIQQKQQPQQFPIGTGIFHPPKWMIESTKNVNYLGDSKVISTNNNPFSMNESNSRSKSSNDELWPNLKERETGQKKEMKTVIELLTTITLDTAIKTVNSKQKESNLGTDGKPQRPPRPQSKSPPLRPPLPPRISEIRKLPKLSSNNDLKSQDNTKAPRAEYKEVGRTVFVKYSLLSSNPNILTVRQGDKIVVKALGADWFQGCLKNKIGLVPWNCIHQR</sequence>
<dbReference type="PANTHER" id="PTHR15175">
    <property type="entry name" value="NEUTROPHIL CYTOSOLIC FACTOR 2, NEUTROPHIL NADPH OXIDASE FACTOR 2"/>
    <property type="match status" value="1"/>
</dbReference>
<dbReference type="InterPro" id="IPR051864">
    <property type="entry name" value="NCF2_NOXA1"/>
</dbReference>
<dbReference type="InterPro" id="IPR011990">
    <property type="entry name" value="TPR-like_helical_dom_sf"/>
</dbReference>
<dbReference type="SMART" id="SM00028">
    <property type="entry name" value="TPR"/>
    <property type="match status" value="3"/>
</dbReference>
<dbReference type="EMBL" id="OX597834">
    <property type="protein sequence ID" value="CAI9738347.1"/>
    <property type="molecule type" value="Genomic_DNA"/>
</dbReference>
<dbReference type="Gene3D" id="2.30.30.40">
    <property type="entry name" value="SH3 Domains"/>
    <property type="match status" value="1"/>
</dbReference>
<feature type="repeat" description="TPR" evidence="1">
    <location>
        <begin position="42"/>
        <end position="75"/>
    </location>
</feature>
<feature type="compositionally biased region" description="Low complexity" evidence="2">
    <location>
        <begin position="218"/>
        <end position="227"/>
    </location>
</feature>
<gene>
    <name evidence="3" type="ORF">OCTVUL_1B014477</name>
</gene>
<organism evidence="3 4">
    <name type="scientific">Octopus vulgaris</name>
    <name type="common">Common octopus</name>
    <dbReference type="NCBI Taxonomy" id="6645"/>
    <lineage>
        <taxon>Eukaryota</taxon>
        <taxon>Metazoa</taxon>
        <taxon>Spiralia</taxon>
        <taxon>Lophotrochozoa</taxon>
        <taxon>Mollusca</taxon>
        <taxon>Cephalopoda</taxon>
        <taxon>Coleoidea</taxon>
        <taxon>Octopodiformes</taxon>
        <taxon>Octopoda</taxon>
        <taxon>Incirrata</taxon>
        <taxon>Octopodidae</taxon>
        <taxon>Octopus</taxon>
    </lineage>
</organism>
<evidence type="ECO:0000256" key="2">
    <source>
        <dbReference type="SAM" id="MobiDB-lite"/>
    </source>
</evidence>
<feature type="region of interest" description="Disordered" evidence="2">
    <location>
        <begin position="269"/>
        <end position="329"/>
    </location>
</feature>
<proteinExistence type="predicted"/>
<reference evidence="3" key="1">
    <citation type="submission" date="2023-08" db="EMBL/GenBank/DDBJ databases">
        <authorList>
            <person name="Alioto T."/>
            <person name="Alioto T."/>
            <person name="Gomez Garrido J."/>
        </authorList>
    </citation>
    <scope>NUCLEOTIDE SEQUENCE</scope>
</reference>
<protein>
    <submittedName>
        <fullName evidence="3">P67-like superoxide-generating NADPH oxidase</fullName>
    </submittedName>
</protein>
<evidence type="ECO:0000256" key="1">
    <source>
        <dbReference type="PROSITE-ProRule" id="PRU00339"/>
    </source>
</evidence>
<keyword evidence="4" id="KW-1185">Reference proteome</keyword>
<dbReference type="Proteomes" id="UP001162480">
    <property type="component" value="Chromosome 21"/>
</dbReference>
<dbReference type="SUPFAM" id="SSF50044">
    <property type="entry name" value="SH3-domain"/>
    <property type="match status" value="1"/>
</dbReference>
<dbReference type="InterPro" id="IPR036028">
    <property type="entry name" value="SH3-like_dom_sf"/>
</dbReference>
<dbReference type="SUPFAM" id="SSF48452">
    <property type="entry name" value="TPR-like"/>
    <property type="match status" value="1"/>
</dbReference>
<feature type="region of interest" description="Disordered" evidence="2">
    <location>
        <begin position="213"/>
        <end position="245"/>
    </location>
</feature>